<organism evidence="1">
    <name type="scientific">marine sediment metagenome</name>
    <dbReference type="NCBI Taxonomy" id="412755"/>
    <lineage>
        <taxon>unclassified sequences</taxon>
        <taxon>metagenomes</taxon>
        <taxon>ecological metagenomes</taxon>
    </lineage>
</organism>
<sequence>MSKLIKYAVCSVFIFAVLSACTSFTASKNKVYLSPNIQLNINSVPAQMFNKSWQQVLYITNQQNTHTVFAQLAINDKGAIKLLLMTVQGFPIMELEKPLNGPVKTRNMLAVEGIDPHYILADIALVHWPVAFLQKQLEGALIEQVGSNREVFNDDGTFITIDYSDESTTLNNILHQYQITFKKVEQ</sequence>
<reference evidence="1" key="1">
    <citation type="journal article" date="2015" name="Nature">
        <title>Complex archaea that bridge the gap between prokaryotes and eukaryotes.</title>
        <authorList>
            <person name="Spang A."/>
            <person name="Saw J.H."/>
            <person name="Jorgensen S.L."/>
            <person name="Zaremba-Niedzwiedzka K."/>
            <person name="Martijn J."/>
            <person name="Lind A.E."/>
            <person name="van Eijk R."/>
            <person name="Schleper C."/>
            <person name="Guy L."/>
            <person name="Ettema T.J."/>
        </authorList>
    </citation>
    <scope>NUCLEOTIDE SEQUENCE</scope>
</reference>
<comment type="caution">
    <text evidence="1">The sequence shown here is derived from an EMBL/GenBank/DDBJ whole genome shotgun (WGS) entry which is preliminary data.</text>
</comment>
<dbReference type="PROSITE" id="PS51257">
    <property type="entry name" value="PROKAR_LIPOPROTEIN"/>
    <property type="match status" value="1"/>
</dbReference>
<dbReference type="AlphaFoldDB" id="A0A0F9RK44"/>
<accession>A0A0F9RK44</accession>
<evidence type="ECO:0008006" key="2">
    <source>
        <dbReference type="Google" id="ProtNLM"/>
    </source>
</evidence>
<name>A0A0F9RK44_9ZZZZ</name>
<proteinExistence type="predicted"/>
<gene>
    <name evidence="1" type="ORF">LCGC14_0964160</name>
</gene>
<protein>
    <recommendedName>
        <fullName evidence="2">DUF3261 domain-containing protein</fullName>
    </recommendedName>
</protein>
<dbReference type="InterPro" id="IPR021675">
    <property type="entry name" value="DUF3261"/>
</dbReference>
<evidence type="ECO:0000313" key="1">
    <source>
        <dbReference type="EMBL" id="KKN17603.1"/>
    </source>
</evidence>
<dbReference type="Pfam" id="PF11659">
    <property type="entry name" value="DUF3261"/>
    <property type="match status" value="1"/>
</dbReference>
<dbReference type="EMBL" id="LAZR01003505">
    <property type="protein sequence ID" value="KKN17603.1"/>
    <property type="molecule type" value="Genomic_DNA"/>
</dbReference>